<accession>A0A939BX41</accession>
<dbReference type="SUPFAM" id="SSF51726">
    <property type="entry name" value="UROD/MetE-like"/>
    <property type="match status" value="1"/>
</dbReference>
<dbReference type="Gene3D" id="3.20.20.210">
    <property type="match status" value="1"/>
</dbReference>
<dbReference type="InterPro" id="IPR038071">
    <property type="entry name" value="UROD/MetE-like_sf"/>
</dbReference>
<dbReference type="RefSeq" id="WP_205261273.1">
    <property type="nucleotide sequence ID" value="NZ_JAERWK010000016.1"/>
</dbReference>
<name>A0A939BX41_9ACTN</name>
<dbReference type="EMBL" id="JAERWK010000016">
    <property type="protein sequence ID" value="MBM9468173.1"/>
    <property type="molecule type" value="Genomic_DNA"/>
</dbReference>
<reference evidence="2" key="1">
    <citation type="submission" date="2021-01" db="EMBL/GenBank/DDBJ databases">
        <title>YIM 132084 draft genome.</title>
        <authorList>
            <person name="An D."/>
        </authorList>
    </citation>
    <scope>NUCLEOTIDE SEQUENCE</scope>
    <source>
        <strain evidence="2">YIM 132084</strain>
    </source>
</reference>
<evidence type="ECO:0000256" key="1">
    <source>
        <dbReference type="SAM" id="MobiDB-lite"/>
    </source>
</evidence>
<comment type="caution">
    <text evidence="2">The sequence shown here is derived from an EMBL/GenBank/DDBJ whole genome shotgun (WGS) entry which is preliminary data.</text>
</comment>
<dbReference type="AlphaFoldDB" id="A0A939BX41"/>
<organism evidence="2 3">
    <name type="scientific">Nakamurella leprariae</name>
    <dbReference type="NCBI Taxonomy" id="2803911"/>
    <lineage>
        <taxon>Bacteria</taxon>
        <taxon>Bacillati</taxon>
        <taxon>Actinomycetota</taxon>
        <taxon>Actinomycetes</taxon>
        <taxon>Nakamurellales</taxon>
        <taxon>Nakamurellaceae</taxon>
        <taxon>Nakamurella</taxon>
    </lineage>
</organism>
<protein>
    <submittedName>
        <fullName evidence="2">Methionine synthase</fullName>
    </submittedName>
</protein>
<evidence type="ECO:0000313" key="3">
    <source>
        <dbReference type="Proteomes" id="UP000663792"/>
    </source>
</evidence>
<dbReference type="Proteomes" id="UP000663792">
    <property type="component" value="Unassembled WGS sequence"/>
</dbReference>
<proteinExistence type="predicted"/>
<sequence>MPGTDPMEAARIVAGELPELPHLVELPARGVGADLIGRAVGVMVDIPAEVVPSGWRLSRRPGIDTRRAVDMLAWDLDAAEAAFAGAPGLKVQVCGPWSLAASLELPSGNRAVTDDGAVDDLAASLTEGLRLHVAELRRRLGDLPIVVQFDEPSLPAVLGGRLPTASGFGTHRPVEPQRVSEVLAAVLAPLAGHPTVAHCCARDVPITLLREAGFEAISLDVTALRTGAAALDPLGEAIEAGTVLLAGLVPSVRPAPASLSAPRGPGASSDAVRPGDGGTADGDADGAAPVPLRPLAAPLLAIWDRLGFRRQDLAQRVVPTPTCGLAGASPAWARTALGRVRELARALQELPESW</sequence>
<evidence type="ECO:0000313" key="2">
    <source>
        <dbReference type="EMBL" id="MBM9468173.1"/>
    </source>
</evidence>
<keyword evidence="3" id="KW-1185">Reference proteome</keyword>
<gene>
    <name evidence="2" type="ORF">JL106_12875</name>
</gene>
<feature type="region of interest" description="Disordered" evidence="1">
    <location>
        <begin position="256"/>
        <end position="288"/>
    </location>
</feature>